<keyword evidence="5 8" id="KW-1133">Transmembrane helix</keyword>
<dbReference type="FunFam" id="1.10.3730.20:FF:000001">
    <property type="entry name" value="Quaternary ammonium compound resistance transporter SugE"/>
    <property type="match status" value="1"/>
</dbReference>
<name>A0A510Y8Y0_MARHA</name>
<dbReference type="GO" id="GO:0005886">
    <property type="term" value="C:plasma membrane"/>
    <property type="evidence" value="ECO:0007669"/>
    <property type="project" value="UniProtKB-SubCell"/>
</dbReference>
<evidence type="ECO:0000256" key="3">
    <source>
        <dbReference type="ARBA" id="ARBA00022475"/>
    </source>
</evidence>
<evidence type="ECO:0000256" key="7">
    <source>
        <dbReference type="RuleBase" id="RU003942"/>
    </source>
</evidence>
<dbReference type="Gene3D" id="1.10.3730.20">
    <property type="match status" value="1"/>
</dbReference>
<keyword evidence="4 7" id="KW-0812">Transmembrane</keyword>
<gene>
    <name evidence="9" type="ORF">MHA01_27350</name>
</gene>
<dbReference type="GO" id="GO:0022857">
    <property type="term" value="F:transmembrane transporter activity"/>
    <property type="evidence" value="ECO:0007669"/>
    <property type="project" value="InterPro"/>
</dbReference>
<sequence>MAWVWLVLAGLFEMFGVMMINQMHQDRRWRSLVWLIIGFGASFFFLSEAMKTLPMGTAYAVWTGIGAAGGALAGMILYGEKKNWQRLLFILMVLGAAVGLKLVA</sequence>
<feature type="transmembrane region" description="Helical" evidence="8">
    <location>
        <begin position="29"/>
        <end position="47"/>
    </location>
</feature>
<evidence type="ECO:0000313" key="10">
    <source>
        <dbReference type="Proteomes" id="UP000321051"/>
    </source>
</evidence>
<keyword evidence="3" id="KW-1003">Cell membrane</keyword>
<evidence type="ECO:0000256" key="8">
    <source>
        <dbReference type="SAM" id="Phobius"/>
    </source>
</evidence>
<dbReference type="EMBL" id="BJUN01000020">
    <property type="protein sequence ID" value="GEK59830.1"/>
    <property type="molecule type" value="Genomic_DNA"/>
</dbReference>
<comment type="similarity">
    <text evidence="7">Belongs to the drug/metabolite transporter (DMT) superfamily. Small multidrug resistance (SMR) (TC 2.A.7.1) family.</text>
</comment>
<dbReference type="InterPro" id="IPR045324">
    <property type="entry name" value="Small_multidrug_res"/>
</dbReference>
<evidence type="ECO:0000313" key="9">
    <source>
        <dbReference type="EMBL" id="GEK59830.1"/>
    </source>
</evidence>
<feature type="transmembrane region" description="Helical" evidence="8">
    <location>
        <begin position="84"/>
        <end position="103"/>
    </location>
</feature>
<dbReference type="Proteomes" id="UP000321051">
    <property type="component" value="Unassembled WGS sequence"/>
</dbReference>
<evidence type="ECO:0000256" key="6">
    <source>
        <dbReference type="ARBA" id="ARBA00023136"/>
    </source>
</evidence>
<evidence type="ECO:0000256" key="5">
    <source>
        <dbReference type="ARBA" id="ARBA00022989"/>
    </source>
</evidence>
<dbReference type="AlphaFoldDB" id="A0A510Y8Y0"/>
<keyword evidence="10" id="KW-1185">Reference proteome</keyword>
<dbReference type="InterPro" id="IPR037185">
    <property type="entry name" value="EmrE-like"/>
</dbReference>
<dbReference type="STRING" id="1371.GCA_900166605_03004"/>
<dbReference type="Pfam" id="PF00893">
    <property type="entry name" value="Multi_Drug_Res"/>
    <property type="match status" value="1"/>
</dbReference>
<organism evidence="9 10">
    <name type="scientific">Marinococcus halophilus</name>
    <dbReference type="NCBI Taxonomy" id="1371"/>
    <lineage>
        <taxon>Bacteria</taxon>
        <taxon>Bacillati</taxon>
        <taxon>Bacillota</taxon>
        <taxon>Bacilli</taxon>
        <taxon>Bacillales</taxon>
        <taxon>Bacillaceae</taxon>
        <taxon>Marinococcus</taxon>
    </lineage>
</organism>
<keyword evidence="6 8" id="KW-0472">Membrane</keyword>
<evidence type="ECO:0000256" key="2">
    <source>
        <dbReference type="ARBA" id="ARBA00022448"/>
    </source>
</evidence>
<dbReference type="RefSeq" id="WP_094908877.1">
    <property type="nucleotide sequence ID" value="NZ_BJUN01000020.1"/>
</dbReference>
<dbReference type="SUPFAM" id="SSF103481">
    <property type="entry name" value="Multidrug resistance efflux transporter EmrE"/>
    <property type="match status" value="1"/>
</dbReference>
<comment type="subcellular location">
    <subcellularLocation>
        <location evidence="1 7">Cell membrane</location>
        <topology evidence="1 7">Multi-pass membrane protein</topology>
    </subcellularLocation>
</comment>
<dbReference type="OrthoDB" id="21828at2"/>
<dbReference type="InterPro" id="IPR000390">
    <property type="entry name" value="Small_drug/metabolite_transptr"/>
</dbReference>
<feature type="transmembrane region" description="Helical" evidence="8">
    <location>
        <begin position="59"/>
        <end position="78"/>
    </location>
</feature>
<proteinExistence type="inferred from homology"/>
<evidence type="ECO:0000256" key="1">
    <source>
        <dbReference type="ARBA" id="ARBA00004651"/>
    </source>
</evidence>
<dbReference type="PANTHER" id="PTHR30561">
    <property type="entry name" value="SMR FAMILY PROTON-DEPENDENT DRUG EFFLUX TRANSPORTER SUGE"/>
    <property type="match status" value="1"/>
</dbReference>
<accession>A0A510Y8Y0</accession>
<reference evidence="9 10" key="1">
    <citation type="submission" date="2019-07" db="EMBL/GenBank/DDBJ databases">
        <title>Whole genome shotgun sequence of Marinococcus halophilus NBRC 102359.</title>
        <authorList>
            <person name="Hosoyama A."/>
            <person name="Uohara A."/>
            <person name="Ohji S."/>
            <person name="Ichikawa N."/>
        </authorList>
    </citation>
    <scope>NUCLEOTIDE SEQUENCE [LARGE SCALE GENOMIC DNA]</scope>
    <source>
        <strain evidence="9 10">NBRC 102359</strain>
    </source>
</reference>
<keyword evidence="2" id="KW-0813">Transport</keyword>
<evidence type="ECO:0000256" key="4">
    <source>
        <dbReference type="ARBA" id="ARBA00022692"/>
    </source>
</evidence>
<protein>
    <submittedName>
        <fullName evidence="9">QacE family quaternary ammonium compound efflux SMR transporter</fullName>
    </submittedName>
</protein>
<dbReference type="PANTHER" id="PTHR30561:SF0">
    <property type="entry name" value="GUANIDINIUM EXPORTER"/>
    <property type="match status" value="1"/>
</dbReference>
<comment type="caution">
    <text evidence="9">The sequence shown here is derived from an EMBL/GenBank/DDBJ whole genome shotgun (WGS) entry which is preliminary data.</text>
</comment>